<evidence type="ECO:0000313" key="3">
    <source>
        <dbReference type="Proteomes" id="UP000811545"/>
    </source>
</evidence>
<proteinExistence type="predicted"/>
<accession>A0A9E2BIB4</accession>
<keyword evidence="1" id="KW-1133">Transmembrane helix</keyword>
<name>A0A9E2BIB4_PSYF1</name>
<protein>
    <recommendedName>
        <fullName evidence="4">Class IIb bacteriocin, lactobin A/cerein 7B family</fullName>
    </recommendedName>
</protein>
<reference evidence="2 3" key="1">
    <citation type="journal article" date="2021" name="bioRxiv">
        <title>Unique metabolic strategies in Hadean analogues reveal hints for primordial physiology.</title>
        <authorList>
            <person name="Nobu M.K."/>
            <person name="Nakai R."/>
            <person name="Tamazawa S."/>
            <person name="Mori H."/>
            <person name="Toyoda A."/>
            <person name="Ijiri A."/>
            <person name="Suzuki S."/>
            <person name="Kurokawa K."/>
            <person name="Kamagata Y."/>
            <person name="Tamaki H."/>
        </authorList>
    </citation>
    <scope>NUCLEOTIDE SEQUENCE [LARGE SCALE GENOMIC DNA]</scope>
    <source>
        <strain evidence="2">BS525</strain>
    </source>
</reference>
<evidence type="ECO:0000256" key="1">
    <source>
        <dbReference type="SAM" id="Phobius"/>
    </source>
</evidence>
<evidence type="ECO:0008006" key="4">
    <source>
        <dbReference type="Google" id="ProtNLM"/>
    </source>
</evidence>
<keyword evidence="1" id="KW-0472">Membrane</keyword>
<organism evidence="2 3">
    <name type="scientific">Psychracetigena formicireducens</name>
    <dbReference type="NCBI Taxonomy" id="2986056"/>
    <lineage>
        <taxon>Bacteria</taxon>
        <taxon>Bacillati</taxon>
        <taxon>Candidatus Lithacetigenota</taxon>
        <taxon>Candidatus Psychracetigena</taxon>
    </lineage>
</organism>
<dbReference type="EMBL" id="QLTW01000299">
    <property type="protein sequence ID" value="MBT9146073.1"/>
    <property type="molecule type" value="Genomic_DNA"/>
</dbReference>
<keyword evidence="1" id="KW-0812">Transmembrane</keyword>
<dbReference type="InterPro" id="IPR023991">
    <property type="entry name" value="Bacteriocin_IIb_lactobn/cerein"/>
</dbReference>
<dbReference type="NCBIfam" id="TIGR03949">
    <property type="entry name" value="bact_IIb_cerein"/>
    <property type="match status" value="1"/>
</dbReference>
<gene>
    <name evidence="2" type="ORF">DDT42_01952</name>
</gene>
<dbReference type="Proteomes" id="UP000811545">
    <property type="component" value="Unassembled WGS sequence"/>
</dbReference>
<sequence length="70" mass="7457">MDNITLDFGNLRPLSEQEMLETEGGFAPLIWIAAVGIAALASSCNSTTTKVEVKCDCKCDCGSDSTKVKK</sequence>
<evidence type="ECO:0000313" key="2">
    <source>
        <dbReference type="EMBL" id="MBT9146073.1"/>
    </source>
</evidence>
<dbReference type="AlphaFoldDB" id="A0A9E2BIB4"/>
<comment type="caution">
    <text evidence="2">The sequence shown here is derived from an EMBL/GenBank/DDBJ whole genome shotgun (WGS) entry which is preliminary data.</text>
</comment>
<feature type="transmembrane region" description="Helical" evidence="1">
    <location>
        <begin position="25"/>
        <end position="44"/>
    </location>
</feature>